<dbReference type="GO" id="GO:0031119">
    <property type="term" value="P:tRNA pseudouridine synthesis"/>
    <property type="evidence" value="ECO:0007669"/>
    <property type="project" value="TreeGrafter"/>
</dbReference>
<keyword evidence="2 4" id="KW-0819">tRNA processing</keyword>
<feature type="region of interest" description="Disordered" evidence="5">
    <location>
        <begin position="179"/>
        <end position="203"/>
    </location>
</feature>
<dbReference type="PANTHER" id="PTHR11142:SF5">
    <property type="entry name" value="TRNA PSEUDOURIDINE(38_39) SYNTHASE"/>
    <property type="match status" value="1"/>
</dbReference>
<dbReference type="GO" id="GO:0005737">
    <property type="term" value="C:cytoplasm"/>
    <property type="evidence" value="ECO:0007669"/>
    <property type="project" value="TreeGrafter"/>
</dbReference>
<dbReference type="InterPro" id="IPR020097">
    <property type="entry name" value="PsdUridine_synth_TruA_a/b_dom"/>
</dbReference>
<organism evidence="7 8">
    <name type="scientific">Macrostomum lignano</name>
    <dbReference type="NCBI Taxonomy" id="282301"/>
    <lineage>
        <taxon>Eukaryota</taxon>
        <taxon>Metazoa</taxon>
        <taxon>Spiralia</taxon>
        <taxon>Lophotrochozoa</taxon>
        <taxon>Platyhelminthes</taxon>
        <taxon>Rhabditophora</taxon>
        <taxon>Macrostomorpha</taxon>
        <taxon>Macrostomida</taxon>
        <taxon>Macrostomidae</taxon>
        <taxon>Macrostomum</taxon>
    </lineage>
</organism>
<evidence type="ECO:0000256" key="4">
    <source>
        <dbReference type="RuleBase" id="RU003792"/>
    </source>
</evidence>
<sequence>TNFFQRPLLQACRAMSLKGGPSATYLATLTREELINRVQQLEAQVVQLRPLVSPAGVVDVSEAGEEKLQLMLPQPGKGRRRQREGRVDFNQFKQRRVALRIAYMGWAFDGSALQDNTDNTVLGRLCDGLKRVQLIESIDTCNLVSCARTDKGVSALANVVSLNIRSLLSDCNTGCIPDTGPDIGKRRTPPSSEDTEANELDPVGPLNRVLPRELRVLAWAPVTPDFSARFACKGREYLYHFPRSTFNIEAMRDACKRFVGEHDFRNFSKFSPDQANYCRTVMECDIEPVDYCSQASDHNQMFAFRVRATAFLYHQIRNMFSVLALVGQGLEEPSIVDKLLDVNATPRKPEYVLADGLPLILSKAEFDHLDWRCSADAREHLRVTLQRHWTELTVRSCLARLAVDHLPLTPPTLNWSHLSTGLLPELRCRQHRPLLKRQLQASFEEMRERADSKRQLKQLASTGDGDAVQDEKRLRLEEACVE</sequence>
<dbReference type="NCBIfam" id="TIGR00071">
    <property type="entry name" value="hisT_truA"/>
    <property type="match status" value="1"/>
</dbReference>
<evidence type="ECO:0000256" key="2">
    <source>
        <dbReference type="ARBA" id="ARBA00022694"/>
    </source>
</evidence>
<evidence type="ECO:0000256" key="3">
    <source>
        <dbReference type="ARBA" id="ARBA00023235"/>
    </source>
</evidence>
<dbReference type="InterPro" id="IPR001406">
    <property type="entry name" value="PsdUridine_synth_TruA"/>
</dbReference>
<dbReference type="GO" id="GO:0160147">
    <property type="term" value="F:tRNA pseudouridine(38-40) synthase activity"/>
    <property type="evidence" value="ECO:0007669"/>
    <property type="project" value="UniProtKB-EC"/>
</dbReference>
<accession>A0A1I8H9R5</accession>
<dbReference type="Proteomes" id="UP000095280">
    <property type="component" value="Unplaced"/>
</dbReference>
<dbReference type="Gene3D" id="3.30.70.580">
    <property type="entry name" value="Pseudouridine synthase I, catalytic domain, N-terminal subdomain"/>
    <property type="match status" value="1"/>
</dbReference>
<comment type="similarity">
    <text evidence="1 4">Belongs to the tRNA pseudouridine synthase TruA family.</text>
</comment>
<dbReference type="GO" id="GO:0005634">
    <property type="term" value="C:nucleus"/>
    <property type="evidence" value="ECO:0007669"/>
    <property type="project" value="TreeGrafter"/>
</dbReference>
<dbReference type="HAMAP" id="MF_00171">
    <property type="entry name" value="TruA"/>
    <property type="match status" value="1"/>
</dbReference>
<dbReference type="InterPro" id="IPR020095">
    <property type="entry name" value="PsdUridine_synth_TruA_C"/>
</dbReference>
<evidence type="ECO:0000256" key="1">
    <source>
        <dbReference type="ARBA" id="ARBA00009375"/>
    </source>
</evidence>
<dbReference type="AlphaFoldDB" id="A0A1I8H9R5"/>
<dbReference type="WBParaSite" id="maker-uti_cns_0004980-snap-gene-0.10-mRNA-1">
    <property type="protein sequence ID" value="maker-uti_cns_0004980-snap-gene-0.10-mRNA-1"/>
    <property type="gene ID" value="maker-uti_cns_0004980-snap-gene-0.10"/>
</dbReference>
<keyword evidence="3 4" id="KW-0413">Isomerase</keyword>
<dbReference type="GO" id="GO:1990481">
    <property type="term" value="P:mRNA pseudouridine synthesis"/>
    <property type="evidence" value="ECO:0007669"/>
    <property type="project" value="TreeGrafter"/>
</dbReference>
<feature type="domain" description="Pseudouridine synthase I TruA alpha/beta" evidence="6">
    <location>
        <begin position="254"/>
        <end position="367"/>
    </location>
</feature>
<dbReference type="InterPro" id="IPR020103">
    <property type="entry name" value="PsdUridine_synth_cat_dom_sf"/>
</dbReference>
<dbReference type="Pfam" id="PF01416">
    <property type="entry name" value="PseudoU_synth_1"/>
    <property type="match status" value="1"/>
</dbReference>
<dbReference type="PANTHER" id="PTHR11142">
    <property type="entry name" value="PSEUDOURIDYLATE SYNTHASE"/>
    <property type="match status" value="1"/>
</dbReference>
<protein>
    <recommendedName>
        <fullName evidence="4">tRNA pseudouridine synthase</fullName>
        <ecNumber evidence="4">5.4.99.12</ecNumber>
    </recommendedName>
</protein>
<comment type="catalytic activity">
    <reaction evidence="4">
        <text>uridine(38/39/40) in tRNA = pseudouridine(38/39/40) in tRNA</text>
        <dbReference type="Rhea" id="RHEA:22376"/>
        <dbReference type="Rhea" id="RHEA-COMP:10085"/>
        <dbReference type="Rhea" id="RHEA-COMP:10087"/>
        <dbReference type="ChEBI" id="CHEBI:65314"/>
        <dbReference type="ChEBI" id="CHEBI:65315"/>
        <dbReference type="EC" id="5.4.99.12"/>
    </reaction>
</comment>
<name>A0A1I8H9R5_9PLAT</name>
<proteinExistence type="inferred from homology"/>
<evidence type="ECO:0000259" key="6">
    <source>
        <dbReference type="Pfam" id="PF01416"/>
    </source>
</evidence>
<dbReference type="Gene3D" id="3.30.70.660">
    <property type="entry name" value="Pseudouridine synthase I, catalytic domain, C-terminal subdomain"/>
    <property type="match status" value="1"/>
</dbReference>
<evidence type="ECO:0000313" key="8">
    <source>
        <dbReference type="WBParaSite" id="maker-uti_cns_0004980-snap-gene-0.10-mRNA-1"/>
    </source>
</evidence>
<dbReference type="SUPFAM" id="SSF55120">
    <property type="entry name" value="Pseudouridine synthase"/>
    <property type="match status" value="1"/>
</dbReference>
<evidence type="ECO:0000313" key="7">
    <source>
        <dbReference type="Proteomes" id="UP000095280"/>
    </source>
</evidence>
<evidence type="ECO:0000256" key="5">
    <source>
        <dbReference type="SAM" id="MobiDB-lite"/>
    </source>
</evidence>
<dbReference type="EC" id="5.4.99.12" evidence="4"/>
<reference evidence="8" key="1">
    <citation type="submission" date="2016-11" db="UniProtKB">
        <authorList>
            <consortium name="WormBaseParasite"/>
        </authorList>
    </citation>
    <scope>IDENTIFICATION</scope>
</reference>
<keyword evidence="7" id="KW-1185">Reference proteome</keyword>
<dbReference type="InterPro" id="IPR020094">
    <property type="entry name" value="TruA/RsuA/RluB/E/F_N"/>
</dbReference>
<dbReference type="GO" id="GO:0003723">
    <property type="term" value="F:RNA binding"/>
    <property type="evidence" value="ECO:0007669"/>
    <property type="project" value="InterPro"/>
</dbReference>